<dbReference type="InterPro" id="IPR036322">
    <property type="entry name" value="WD40_repeat_dom_sf"/>
</dbReference>
<dbReference type="AlphaFoldDB" id="A0A1Y1MLA9"/>
<sequence>MSETNGVSKEQNETETEALAPAAYKRSLLTQISEGPESLDNSLNNGFKAWNEMLEAENHGMLGRVQDLERRVLEQGDELVCLKATLAEALRRLSIVEGMRTPHSLTQISSSPSTPVRNGTSKEQLRLRQPVISSAKINLDAREINRRSYAGSSLPQRRAVHYQSTGSLHSDSQSSNSVSPIPSPSPRATPLPVPPKRTPVATQQNGSNGLHKRWSSTGDFNNGLISPQSKFSTKSFLNLFTKPSSAMANVKHGTKEANYNDEDHSVRMYLRGRPIILYTPSDVAENYDITKVATAPSQKLKLDWVYGYRGRDCRSNLYILPTGEMVYFVAAVVVLYNAEEQSQRHYLGHTDDVKSLAIHPNKLVVATGQCAGHDKREARPHIRVWNSVSLHTMAVIGVNEFDVSVCCISFSKADGGAMLVAVDEASDHTISVWDWQKGENGYKITETKCSVDTIVAAEFHPLDKNCIVTCGKSHIGFWSLDAGGTLYKRMGIFESRDKPKFILCVSFLQSGDVITGDSNGNIVVWGRGTNTIVKMVKNVHEGSIFSICVLKDGAVVSGGGKDGRMVQFDANLERTGEESQIEGHYGGIRVISEGRGSQLLVGTTRNCILTGNGSLGFQPVVLGHIDELWGLAAHPTVPQFATAGYDKLLQMWDSMSHSILWSKDIGVHAQSLAFSPDGNIIVVGCVPNGNWMVFDSQTRELMSQHSDGPEPIQIMQFSPDGSMLALGSRDNYIYMYQVSETHKFSRVGKCMGHSSFVTHIDWSADGEILRSNSGDYELLYWNAATCRQIPQSSAFRDTEWASNNCTITFSTIGIWPENADGTDVNYCDRSHDMKLMATADDFGKVKLYSYPVMQPKSLNHSYGGHSSHVTSVAFLHDDSRLVSIGGKDTSVMQWVVS</sequence>
<keyword evidence="6" id="KW-0677">Repeat</keyword>
<feature type="domain" description="EML-like first beta-propeller" evidence="10">
    <location>
        <begin position="342"/>
        <end position="611"/>
    </location>
</feature>
<dbReference type="GO" id="GO:0005874">
    <property type="term" value="C:microtubule"/>
    <property type="evidence" value="ECO:0007669"/>
    <property type="project" value="UniProtKB-KW"/>
</dbReference>
<dbReference type="SUPFAM" id="SSF50978">
    <property type="entry name" value="WD40 repeat-like"/>
    <property type="match status" value="1"/>
</dbReference>
<reference evidence="12" key="1">
    <citation type="journal article" date="2016" name="Sci. Rep.">
        <title>Molecular characterization of firefly nuptial gifts: a multi-omics approach sheds light on postcopulatory sexual selection.</title>
        <authorList>
            <person name="Al-Wathiqui N."/>
            <person name="Fallon T.R."/>
            <person name="South A."/>
            <person name="Weng J.K."/>
            <person name="Lewis S.M."/>
        </authorList>
    </citation>
    <scope>NUCLEOTIDE SEQUENCE</scope>
</reference>
<dbReference type="InterPro" id="IPR049813">
    <property type="entry name" value="Elp-1-like_TD"/>
</dbReference>
<dbReference type="Gene3D" id="2.130.10.10">
    <property type="entry name" value="YVTN repeat-like/Quinoprotein amine dehydrogenase"/>
    <property type="match status" value="2"/>
</dbReference>
<dbReference type="InterPro" id="IPR001680">
    <property type="entry name" value="WD40_rpt"/>
</dbReference>
<dbReference type="Pfam" id="PF23409">
    <property type="entry name" value="Beta-prop_EML"/>
    <property type="match status" value="1"/>
</dbReference>
<dbReference type="InterPro" id="IPR011047">
    <property type="entry name" value="Quinoprotein_ADH-like_sf"/>
</dbReference>
<evidence type="ECO:0000256" key="7">
    <source>
        <dbReference type="ARBA" id="ARBA00023212"/>
    </source>
</evidence>
<feature type="compositionally biased region" description="Low complexity" evidence="9">
    <location>
        <begin position="167"/>
        <end position="180"/>
    </location>
</feature>
<dbReference type="PROSITE" id="PS50082">
    <property type="entry name" value="WD_REPEATS_2"/>
    <property type="match status" value="3"/>
</dbReference>
<evidence type="ECO:0000259" key="11">
    <source>
        <dbReference type="Pfam" id="PF23414"/>
    </source>
</evidence>
<organism evidence="12">
    <name type="scientific">Photinus pyralis</name>
    <name type="common">Common eastern firefly</name>
    <name type="synonym">Lampyris pyralis</name>
    <dbReference type="NCBI Taxonomy" id="7054"/>
    <lineage>
        <taxon>Eukaryota</taxon>
        <taxon>Metazoa</taxon>
        <taxon>Ecdysozoa</taxon>
        <taxon>Arthropoda</taxon>
        <taxon>Hexapoda</taxon>
        <taxon>Insecta</taxon>
        <taxon>Pterygota</taxon>
        <taxon>Neoptera</taxon>
        <taxon>Endopterygota</taxon>
        <taxon>Coleoptera</taxon>
        <taxon>Polyphaga</taxon>
        <taxon>Elateriformia</taxon>
        <taxon>Elateroidea</taxon>
        <taxon>Lampyridae</taxon>
        <taxon>Lampyrinae</taxon>
        <taxon>Photinus</taxon>
    </lineage>
</organism>
<dbReference type="InterPro" id="IPR015943">
    <property type="entry name" value="WD40/YVTN_repeat-like_dom_sf"/>
</dbReference>
<keyword evidence="3" id="KW-0963">Cytoplasm</keyword>
<comment type="similarity">
    <text evidence="2">Belongs to the WD repeat EMAP family.</text>
</comment>
<evidence type="ECO:0000256" key="1">
    <source>
        <dbReference type="ARBA" id="ARBA00004245"/>
    </source>
</evidence>
<accession>A0A1Y1MLA9</accession>
<evidence type="ECO:0000256" key="9">
    <source>
        <dbReference type="SAM" id="MobiDB-lite"/>
    </source>
</evidence>
<dbReference type="FunFam" id="2.130.10.10:FF:002220">
    <property type="entry name" value="EMAP-like 3"/>
    <property type="match status" value="1"/>
</dbReference>
<dbReference type="Pfam" id="PF03451">
    <property type="entry name" value="HELP"/>
    <property type="match status" value="1"/>
</dbReference>
<evidence type="ECO:0000256" key="8">
    <source>
        <dbReference type="PROSITE-ProRule" id="PRU00221"/>
    </source>
</evidence>
<dbReference type="InterPro" id="IPR005108">
    <property type="entry name" value="HELP"/>
</dbReference>
<feature type="region of interest" description="Disordered" evidence="9">
    <location>
        <begin position="104"/>
        <end position="129"/>
    </location>
</feature>
<feature type="repeat" description="WD" evidence="8">
    <location>
        <begin position="862"/>
        <end position="897"/>
    </location>
</feature>
<evidence type="ECO:0000256" key="3">
    <source>
        <dbReference type="ARBA" id="ARBA00022490"/>
    </source>
</evidence>
<dbReference type="EMBL" id="GEZM01028080">
    <property type="protein sequence ID" value="JAV86479.1"/>
    <property type="molecule type" value="Transcribed_RNA"/>
</dbReference>
<evidence type="ECO:0000256" key="2">
    <source>
        <dbReference type="ARBA" id="ARBA00006489"/>
    </source>
</evidence>
<dbReference type="GO" id="GO:0000226">
    <property type="term" value="P:microtubule cytoskeleton organization"/>
    <property type="evidence" value="ECO:0007669"/>
    <property type="project" value="TreeGrafter"/>
</dbReference>
<dbReference type="InterPro" id="IPR055442">
    <property type="entry name" value="Beta-prop_EML-like_2nd"/>
</dbReference>
<dbReference type="CDD" id="cd21931">
    <property type="entry name" value="TD_EMAP-like"/>
    <property type="match status" value="1"/>
</dbReference>
<feature type="repeat" description="WD" evidence="8">
    <location>
        <begin position="750"/>
        <end position="791"/>
    </location>
</feature>
<feature type="compositionally biased region" description="Pro residues" evidence="9">
    <location>
        <begin position="181"/>
        <end position="197"/>
    </location>
</feature>
<dbReference type="GO" id="GO:0008017">
    <property type="term" value="F:microtubule binding"/>
    <property type="evidence" value="ECO:0007669"/>
    <property type="project" value="TreeGrafter"/>
</dbReference>
<protein>
    <submittedName>
        <fullName evidence="12">Uncharacterized protein</fullName>
    </submittedName>
</protein>
<dbReference type="Pfam" id="PF23414">
    <property type="entry name" value="Beta-prop_EML_2"/>
    <property type="match status" value="1"/>
</dbReference>
<dbReference type="PANTHER" id="PTHR13720">
    <property type="entry name" value="WD-40 REPEAT PROTEIN"/>
    <property type="match status" value="1"/>
</dbReference>
<dbReference type="PANTHER" id="PTHR13720:SF50">
    <property type="entry name" value="ECHINODERM MICROTUBULE-ASSOCIATED PROTEIN-LIKE 2"/>
    <property type="match status" value="1"/>
</dbReference>
<name>A0A1Y1MLA9_PHOPY</name>
<feature type="region of interest" description="Disordered" evidence="9">
    <location>
        <begin position="1"/>
        <end position="21"/>
    </location>
</feature>
<evidence type="ECO:0000256" key="5">
    <source>
        <dbReference type="ARBA" id="ARBA00022701"/>
    </source>
</evidence>
<feature type="repeat" description="WD" evidence="8">
    <location>
        <begin position="621"/>
        <end position="653"/>
    </location>
</feature>
<feature type="region of interest" description="Disordered" evidence="9">
    <location>
        <begin position="148"/>
        <end position="211"/>
    </location>
</feature>
<dbReference type="EMBL" id="GEZM01028078">
    <property type="protein sequence ID" value="JAV86481.1"/>
    <property type="molecule type" value="Transcribed_RNA"/>
</dbReference>
<evidence type="ECO:0000259" key="10">
    <source>
        <dbReference type="Pfam" id="PF23409"/>
    </source>
</evidence>
<comment type="subcellular location">
    <subcellularLocation>
        <location evidence="1">Cytoplasm</location>
        <location evidence="1">Cytoskeleton</location>
    </subcellularLocation>
</comment>
<evidence type="ECO:0000256" key="6">
    <source>
        <dbReference type="ARBA" id="ARBA00022737"/>
    </source>
</evidence>
<dbReference type="GO" id="GO:0072686">
    <property type="term" value="C:mitotic spindle"/>
    <property type="evidence" value="ECO:0007669"/>
    <property type="project" value="TreeGrafter"/>
</dbReference>
<dbReference type="PROSITE" id="PS50294">
    <property type="entry name" value="WD_REPEATS_REGION"/>
    <property type="match status" value="1"/>
</dbReference>
<dbReference type="InterPro" id="IPR055439">
    <property type="entry name" value="Beta-prop_EML_1st"/>
</dbReference>
<dbReference type="SUPFAM" id="SSF50998">
    <property type="entry name" value="Quinoprotein alcohol dehydrogenase-like"/>
    <property type="match status" value="1"/>
</dbReference>
<feature type="compositionally biased region" description="Polar residues" evidence="9">
    <location>
        <begin position="104"/>
        <end position="122"/>
    </location>
</feature>
<evidence type="ECO:0000313" key="12">
    <source>
        <dbReference type="EMBL" id="JAV86481.1"/>
    </source>
</evidence>
<dbReference type="InterPro" id="IPR050630">
    <property type="entry name" value="WD_repeat_EMAP"/>
</dbReference>
<keyword evidence="7" id="KW-0206">Cytoskeleton</keyword>
<dbReference type="SMART" id="SM00320">
    <property type="entry name" value="WD40"/>
    <property type="match status" value="11"/>
</dbReference>
<feature type="domain" description="EML-like second beta-propeller" evidence="11">
    <location>
        <begin position="628"/>
        <end position="895"/>
    </location>
</feature>
<keyword evidence="4 8" id="KW-0853">WD repeat</keyword>
<evidence type="ECO:0000256" key="4">
    <source>
        <dbReference type="ARBA" id="ARBA00022574"/>
    </source>
</evidence>
<dbReference type="FunFam" id="2.130.10.10:FF:000005">
    <property type="entry name" value="Putative echinoderm microtubule-associated protein-like 1"/>
    <property type="match status" value="1"/>
</dbReference>
<keyword evidence="5" id="KW-0493">Microtubule</keyword>
<proteinExistence type="inferred from homology"/>